<evidence type="ECO:0000313" key="5">
    <source>
        <dbReference type="Proteomes" id="UP000318834"/>
    </source>
</evidence>
<dbReference type="Proteomes" id="UP000318834">
    <property type="component" value="Unassembled WGS sequence"/>
</dbReference>
<feature type="domain" description="Deoxynucleoside kinase" evidence="3">
    <location>
        <begin position="26"/>
        <end position="216"/>
    </location>
</feature>
<dbReference type="InterPro" id="IPR031314">
    <property type="entry name" value="DNK_dom"/>
</dbReference>
<dbReference type="PIRSF" id="PIRSF000705">
    <property type="entry name" value="DNK"/>
    <property type="match status" value="1"/>
</dbReference>
<gene>
    <name evidence="4" type="ORF">E6H05_07760</name>
</gene>
<feature type="binding site" evidence="1">
    <location>
        <position position="65"/>
    </location>
    <ligand>
        <name>substrate</name>
    </ligand>
</feature>
<evidence type="ECO:0000259" key="3">
    <source>
        <dbReference type="Pfam" id="PF01712"/>
    </source>
</evidence>
<reference evidence="4 5" key="1">
    <citation type="journal article" date="2019" name="Nat. Microbiol.">
        <title>Mediterranean grassland soil C-N compound turnover is dependent on rainfall and depth, and is mediated by genomically divergent microorganisms.</title>
        <authorList>
            <person name="Diamond S."/>
            <person name="Andeer P.F."/>
            <person name="Li Z."/>
            <person name="Crits-Christoph A."/>
            <person name="Burstein D."/>
            <person name="Anantharaman K."/>
            <person name="Lane K.R."/>
            <person name="Thomas B.C."/>
            <person name="Pan C."/>
            <person name="Northen T.R."/>
            <person name="Banfield J.F."/>
        </authorList>
    </citation>
    <scope>NUCLEOTIDE SEQUENCE [LARGE SCALE GENOMIC DNA]</scope>
    <source>
        <strain evidence="4">NP_8</strain>
    </source>
</reference>
<keyword evidence="2" id="KW-0547">Nucleotide-binding</keyword>
<dbReference type="GO" id="GO:0005524">
    <property type="term" value="F:ATP binding"/>
    <property type="evidence" value="ECO:0007669"/>
    <property type="project" value="UniProtKB-KW"/>
</dbReference>
<feature type="binding site" evidence="2">
    <location>
        <begin position="155"/>
        <end position="159"/>
    </location>
    <ligand>
        <name>ATP</name>
        <dbReference type="ChEBI" id="CHEBI:30616"/>
    </ligand>
</feature>
<protein>
    <submittedName>
        <fullName evidence="4">AAA family ATPase</fullName>
    </submittedName>
</protein>
<feature type="binding site" evidence="2">
    <location>
        <begin position="29"/>
        <end position="37"/>
    </location>
    <ligand>
        <name>ATP</name>
        <dbReference type="ChEBI" id="CHEBI:30616"/>
    </ligand>
</feature>
<dbReference type="InterPro" id="IPR002624">
    <property type="entry name" value="DCK/DGK"/>
</dbReference>
<feature type="binding site" evidence="1">
    <location>
        <position position="98"/>
    </location>
    <ligand>
        <name>substrate</name>
    </ligand>
</feature>
<dbReference type="PANTHER" id="PTHR10513:SF46">
    <property type="entry name" value="DEOXYGUANOSINE KINASE"/>
    <property type="match status" value="1"/>
</dbReference>
<evidence type="ECO:0000256" key="1">
    <source>
        <dbReference type="PIRSR" id="PIRSR000705-2"/>
    </source>
</evidence>
<dbReference type="SUPFAM" id="SSF52540">
    <property type="entry name" value="P-loop containing nucleoside triphosphate hydrolases"/>
    <property type="match status" value="1"/>
</dbReference>
<evidence type="ECO:0000256" key="2">
    <source>
        <dbReference type="PIRSR" id="PIRSR000705-3"/>
    </source>
</evidence>
<dbReference type="Gene3D" id="3.40.50.300">
    <property type="entry name" value="P-loop containing nucleotide triphosphate hydrolases"/>
    <property type="match status" value="1"/>
</dbReference>
<dbReference type="GO" id="GO:0005737">
    <property type="term" value="C:cytoplasm"/>
    <property type="evidence" value="ECO:0007669"/>
    <property type="project" value="TreeGrafter"/>
</dbReference>
<dbReference type="InterPro" id="IPR050566">
    <property type="entry name" value="Deoxyribonucleoside_kinase"/>
</dbReference>
<proteinExistence type="predicted"/>
<dbReference type="InterPro" id="IPR027417">
    <property type="entry name" value="P-loop_NTPase"/>
</dbReference>
<sequence>MVYRPPRARQRLLLPGGGSAEGVCVAVEGPIGVGKTTLARLLAESLEATTVLEVVEENPFLHHFYRDIRAYAFQTQMFFFLSRYRQQDAIRRVREKGRSVVSDYIFAKDRLFARMNLDAEELDLYTRLYELIAPMTVQPALVIYLTAQLETLTDRIAHRDRPFERAIEPAYLERLRGEYEGFFDAYDETALLTLNTDEVDIFTESDLKEIVRYVDEAAAR</sequence>
<dbReference type="AlphaFoldDB" id="A0A537ITP3"/>
<dbReference type="PANTHER" id="PTHR10513">
    <property type="entry name" value="DEOXYNUCLEOSIDE KINASE"/>
    <property type="match status" value="1"/>
</dbReference>
<name>A0A537ITP3_9BACT</name>
<organism evidence="4 5">
    <name type="scientific">Candidatus Segetimicrobium genomatis</name>
    <dbReference type="NCBI Taxonomy" id="2569760"/>
    <lineage>
        <taxon>Bacteria</taxon>
        <taxon>Bacillati</taxon>
        <taxon>Candidatus Sysuimicrobiota</taxon>
        <taxon>Candidatus Sysuimicrobiia</taxon>
        <taxon>Candidatus Sysuimicrobiales</taxon>
        <taxon>Candidatus Segetimicrobiaceae</taxon>
        <taxon>Candidatus Segetimicrobium</taxon>
    </lineage>
</organism>
<keyword evidence="2" id="KW-0067">ATP-binding</keyword>
<accession>A0A537ITP3</accession>
<comment type="caution">
    <text evidence="4">The sequence shown here is derived from an EMBL/GenBank/DDBJ whole genome shotgun (WGS) entry which is preliminary data.</text>
</comment>
<dbReference type="Pfam" id="PF01712">
    <property type="entry name" value="dNK"/>
    <property type="match status" value="1"/>
</dbReference>
<feature type="binding site" evidence="1">
    <location>
        <position position="164"/>
    </location>
    <ligand>
        <name>substrate</name>
    </ligand>
</feature>
<feature type="binding site" evidence="1">
    <location>
        <position position="103"/>
    </location>
    <ligand>
        <name>substrate</name>
    </ligand>
</feature>
<feature type="binding site" evidence="1">
    <location>
        <position position="53"/>
    </location>
    <ligand>
        <name>substrate</name>
    </ligand>
</feature>
<evidence type="ECO:0000313" key="4">
    <source>
        <dbReference type="EMBL" id="TMI74674.1"/>
    </source>
</evidence>
<feature type="binding site" evidence="1">
    <location>
        <position position="76"/>
    </location>
    <ligand>
        <name>substrate</name>
    </ligand>
</feature>
<dbReference type="CDD" id="cd01673">
    <property type="entry name" value="dNK"/>
    <property type="match status" value="1"/>
</dbReference>
<dbReference type="EMBL" id="VBAP01000054">
    <property type="protein sequence ID" value="TMI74674.1"/>
    <property type="molecule type" value="Genomic_DNA"/>
</dbReference>
<dbReference type="GO" id="GO:0019136">
    <property type="term" value="F:deoxynucleoside kinase activity"/>
    <property type="evidence" value="ECO:0007669"/>
    <property type="project" value="InterPro"/>
</dbReference>